<accession>E6N6Q7</accession>
<evidence type="ECO:0000313" key="10">
    <source>
        <dbReference type="EMBL" id="BAJ50808.1"/>
    </source>
</evidence>
<dbReference type="BioCyc" id="CCAL311458:G131R-963-MONOMER"/>
<reference evidence="8 11" key="1">
    <citation type="journal article" date="2005" name="Environ. Microbiol.">
        <title>Genetic and functional properties of uncultivated thermophilic crenarchaeotes from a subsurface gold mine as revealed by analysis of genome fragments.</title>
        <authorList>
            <person name="Nunoura T."/>
            <person name="Hirayama H."/>
            <person name="Takami H."/>
            <person name="Oida H."/>
            <person name="Nishi S."/>
            <person name="Shimamura S."/>
            <person name="Suzuki Y."/>
            <person name="Inagaki F."/>
            <person name="Takai K."/>
            <person name="Nealson K.H."/>
            <person name="Horikoshi K."/>
        </authorList>
    </citation>
    <scope>NUCLEOTIDE SEQUENCE [LARGE SCALE GENOMIC DNA]</scope>
</reference>
<dbReference type="InterPro" id="IPR013150">
    <property type="entry name" value="TFIIB_cyclin"/>
</dbReference>
<dbReference type="InterPro" id="IPR023486">
    <property type="entry name" value="TFIIB_CS"/>
</dbReference>
<feature type="domain" description="Transcription factor TFIIB cyclin-like" evidence="7">
    <location>
        <begin position="8"/>
        <end position="78"/>
    </location>
</feature>
<dbReference type="GO" id="GO:0097550">
    <property type="term" value="C:transcription preinitiation complex"/>
    <property type="evidence" value="ECO:0007669"/>
    <property type="project" value="TreeGrafter"/>
</dbReference>
<sequence length="205" mass="22678">MRLDELLTSYANAFSLPNHVVDLAREMLERLRRMGLSQGRNGETLVAAVLYIACKQSQHPVQLKDMLQRKKGFLKTLRKVSEALGYSTVADQRQSAQIFLRMVANKLGLEPYVEEAASILHRYGEHTHVAATAALYVAAAPSCSLTEVTKASGFSVVAICRRAKAIREKLWIQVKNSERGFGATSPALQPQAQQASRPASQQERV</sequence>
<keyword evidence="5" id="KW-0804">Transcription</keyword>
<evidence type="ECO:0000256" key="3">
    <source>
        <dbReference type="ARBA" id="ARBA00022737"/>
    </source>
</evidence>
<comment type="similarity">
    <text evidence="1">Belongs to the TFIIB family.</text>
</comment>
<feature type="region of interest" description="Disordered" evidence="6">
    <location>
        <begin position="181"/>
        <end position="205"/>
    </location>
</feature>
<evidence type="ECO:0000256" key="1">
    <source>
        <dbReference type="ARBA" id="ARBA00010857"/>
    </source>
</evidence>
<dbReference type="AlphaFoldDB" id="E6N6Q7"/>
<dbReference type="GO" id="GO:0003743">
    <property type="term" value="F:translation initiation factor activity"/>
    <property type="evidence" value="ECO:0007669"/>
    <property type="project" value="UniProtKB-KW"/>
</dbReference>
<gene>
    <name evidence="10" type="ORF">CSUB_C0955</name>
    <name evidence="8" type="ORF">HGMM_F17C01C04</name>
    <name evidence="9" type="ORF">HGMM_F28E01C09</name>
</gene>
<keyword evidence="8" id="KW-0648">Protein biosynthesis</keyword>
<dbReference type="GO" id="GO:0017025">
    <property type="term" value="F:TBP-class protein binding"/>
    <property type="evidence" value="ECO:0007669"/>
    <property type="project" value="InterPro"/>
</dbReference>
<dbReference type="Gene3D" id="1.10.472.10">
    <property type="entry name" value="Cyclin-like"/>
    <property type="match status" value="1"/>
</dbReference>
<evidence type="ECO:0000313" key="8">
    <source>
        <dbReference type="EMBL" id="BAJ47976.1"/>
    </source>
</evidence>
<dbReference type="PANTHER" id="PTHR11618">
    <property type="entry name" value="TRANSCRIPTION INITIATION FACTOR IIB-RELATED"/>
    <property type="match status" value="1"/>
</dbReference>
<feature type="compositionally biased region" description="Low complexity" evidence="6">
    <location>
        <begin position="183"/>
        <end position="205"/>
    </location>
</feature>
<organism evidence="8 11">
    <name type="scientific">Caldiarchaeum subterraneum</name>
    <dbReference type="NCBI Taxonomy" id="311458"/>
    <lineage>
        <taxon>Archaea</taxon>
        <taxon>Nitrososphaerota</taxon>
        <taxon>Candidatus Caldarchaeales</taxon>
        <taxon>Candidatus Caldarchaeaceae</taxon>
        <taxon>Candidatus Caldarchaeum</taxon>
    </lineage>
</organism>
<dbReference type="EMBL" id="BA000048">
    <property type="protein sequence ID" value="BAJ50808.1"/>
    <property type="molecule type" value="Genomic_DNA"/>
</dbReference>
<name>E6N6Q7_CALS0</name>
<evidence type="ECO:0000256" key="6">
    <source>
        <dbReference type="SAM" id="MobiDB-lite"/>
    </source>
</evidence>
<dbReference type="EMBL" id="AP011851">
    <property type="protein sequence ID" value="BAJ47976.1"/>
    <property type="molecule type" value="Genomic_DNA"/>
</dbReference>
<dbReference type="KEGG" id="csu:CSUB_C0955"/>
<keyword evidence="3" id="KW-0677">Repeat</keyword>
<evidence type="ECO:0000256" key="2">
    <source>
        <dbReference type="ARBA" id="ARBA00013932"/>
    </source>
</evidence>
<dbReference type="InterPro" id="IPR036915">
    <property type="entry name" value="Cyclin-like_sf"/>
</dbReference>
<evidence type="ECO:0000256" key="5">
    <source>
        <dbReference type="ARBA" id="ARBA00023163"/>
    </source>
</evidence>
<dbReference type="STRING" id="311458.CSUB_C0955"/>
<keyword evidence="4" id="KW-0805">Transcription regulation</keyword>
<dbReference type="CDD" id="cd00043">
    <property type="entry name" value="CYCLIN_SF"/>
    <property type="match status" value="1"/>
</dbReference>
<dbReference type="InterPro" id="IPR000812">
    <property type="entry name" value="TFIIB"/>
</dbReference>
<dbReference type="SUPFAM" id="SSF47954">
    <property type="entry name" value="Cyclin-like"/>
    <property type="match status" value="2"/>
</dbReference>
<keyword evidence="8" id="KW-0396">Initiation factor</keyword>
<dbReference type="Pfam" id="PF00382">
    <property type="entry name" value="TFIIB"/>
    <property type="match status" value="1"/>
</dbReference>
<evidence type="ECO:0000313" key="11">
    <source>
        <dbReference type="Proteomes" id="UP000008120"/>
    </source>
</evidence>
<dbReference type="Proteomes" id="UP000008120">
    <property type="component" value="Chromosome"/>
</dbReference>
<dbReference type="GO" id="GO:0070897">
    <property type="term" value="P:transcription preinitiation complex assembly"/>
    <property type="evidence" value="ECO:0007669"/>
    <property type="project" value="InterPro"/>
</dbReference>
<dbReference type="PANTHER" id="PTHR11618:SF13">
    <property type="entry name" value="TRANSCRIPTION INITIATION FACTOR IIB"/>
    <property type="match status" value="1"/>
</dbReference>
<evidence type="ECO:0000256" key="4">
    <source>
        <dbReference type="ARBA" id="ARBA00023015"/>
    </source>
</evidence>
<dbReference type="PROSITE" id="PS00782">
    <property type="entry name" value="TFIIB"/>
    <property type="match status" value="1"/>
</dbReference>
<dbReference type="EMBL" id="AP011852">
    <property type="protein sequence ID" value="BAJ48008.1"/>
    <property type="molecule type" value="Genomic_DNA"/>
</dbReference>
<proteinExistence type="inferred from homology"/>
<evidence type="ECO:0000259" key="7">
    <source>
        <dbReference type="Pfam" id="PF00382"/>
    </source>
</evidence>
<evidence type="ECO:0000313" key="9">
    <source>
        <dbReference type="EMBL" id="BAJ48008.1"/>
    </source>
</evidence>
<protein>
    <recommendedName>
        <fullName evidence="2">Transcription initiation factor IIB</fullName>
    </recommendedName>
</protein>
<reference evidence="8 11" key="2">
    <citation type="journal article" date="2011" name="Nucleic Acids Res.">
        <title>Insights into the evolution of Archaea and eukaryotic protein modifier systems revealed by the genome of a novel archaeal group.</title>
        <authorList>
            <person name="Nunoura T."/>
            <person name="Takaki Y."/>
            <person name="Kakuta J."/>
            <person name="Nishi S."/>
            <person name="Sugahara J."/>
            <person name="Kazama H."/>
            <person name="Chee G."/>
            <person name="Hattori M."/>
            <person name="Kanai A."/>
            <person name="Atomi H."/>
            <person name="Takai K."/>
            <person name="Takami H."/>
        </authorList>
    </citation>
    <scope>NUCLEOTIDE SEQUENCE [LARGE SCALE GENOMIC DNA]</scope>
</reference>